<evidence type="ECO:0000256" key="1">
    <source>
        <dbReference type="SAM" id="Phobius"/>
    </source>
</evidence>
<accession>A0A367VGB2</accession>
<organism evidence="2 3">
    <name type="scientific">Thalassospira profundimaris</name>
    <dbReference type="NCBI Taxonomy" id="502049"/>
    <lineage>
        <taxon>Bacteria</taxon>
        <taxon>Pseudomonadati</taxon>
        <taxon>Pseudomonadota</taxon>
        <taxon>Alphaproteobacteria</taxon>
        <taxon>Rhodospirillales</taxon>
        <taxon>Thalassospiraceae</taxon>
        <taxon>Thalassospira</taxon>
    </lineage>
</organism>
<dbReference type="InterPro" id="IPR016990">
    <property type="entry name" value="UCP032162_TM"/>
</dbReference>
<keyword evidence="1" id="KW-0812">Transmembrane</keyword>
<dbReference type="EMBL" id="JPWB01000002">
    <property type="protein sequence ID" value="RCK24244.1"/>
    <property type="molecule type" value="Genomic_DNA"/>
</dbReference>
<evidence type="ECO:0000313" key="3">
    <source>
        <dbReference type="Proteomes" id="UP000253061"/>
    </source>
</evidence>
<feature type="transmembrane region" description="Helical" evidence="1">
    <location>
        <begin position="54"/>
        <end position="72"/>
    </location>
</feature>
<protein>
    <recommendedName>
        <fullName evidence="4">Integral membrane protein</fullName>
    </recommendedName>
</protein>
<reference evidence="2 3" key="1">
    <citation type="submission" date="2014-07" db="EMBL/GenBank/DDBJ databases">
        <title>Draft genome sequence of Thalassospira profundimaris R8-17.</title>
        <authorList>
            <person name="Lai Q."/>
            <person name="Shao Z."/>
        </authorList>
    </citation>
    <scope>NUCLEOTIDE SEQUENCE [LARGE SCALE GENOMIC DNA]</scope>
    <source>
        <strain evidence="2 3">R8-17</strain>
    </source>
</reference>
<name>A0A367VGB2_9PROT</name>
<evidence type="ECO:0008006" key="4">
    <source>
        <dbReference type="Google" id="ProtNLM"/>
    </source>
</evidence>
<evidence type="ECO:0000313" key="2">
    <source>
        <dbReference type="EMBL" id="RCK24244.1"/>
    </source>
</evidence>
<feature type="transmembrane region" description="Helical" evidence="1">
    <location>
        <begin position="30"/>
        <end position="48"/>
    </location>
</feature>
<dbReference type="RefSeq" id="WP_062956998.1">
    <property type="nucleotide sequence ID" value="NZ_JPWB01000002.1"/>
</dbReference>
<sequence>MPNVPRSAKPIFRVDLFPPRSLSRRAARNIVLFLTGLITTIGFIFWSVGAWPVIGFLGLDVVLLSLAFYFSFRSARQEERIELAQGNLRVTRISVRGERQEFDFQPYWLRVVLERGEDEQATLFLRTHGKSLEIARFLGPDEKESLAIKLEAVLRQTRCNPADIPI</sequence>
<comment type="caution">
    <text evidence="2">The sequence shown here is derived from an EMBL/GenBank/DDBJ whole genome shotgun (WGS) entry which is preliminary data.</text>
</comment>
<dbReference type="PIRSF" id="PIRSF032162">
    <property type="entry name" value="UCP032162_imp"/>
    <property type="match status" value="1"/>
</dbReference>
<dbReference type="InterPro" id="IPR019253">
    <property type="entry name" value="DUF2244_TM"/>
</dbReference>
<dbReference type="AlphaFoldDB" id="A0A367VGB2"/>
<keyword evidence="1" id="KW-1133">Transmembrane helix</keyword>
<dbReference type="Proteomes" id="UP000253061">
    <property type="component" value="Unassembled WGS sequence"/>
</dbReference>
<proteinExistence type="predicted"/>
<gene>
    <name evidence="2" type="ORF">TH6_05950</name>
</gene>
<dbReference type="Pfam" id="PF10003">
    <property type="entry name" value="DUF2244"/>
    <property type="match status" value="1"/>
</dbReference>
<keyword evidence="1" id="KW-0472">Membrane</keyword>